<gene>
    <name evidence="2" type="ORF">AMAG_20243</name>
</gene>
<sequence>MHSLNRALEDADRLRAQLARAESDRRDQVDKVQRVHDRIVAELKRVEKQKSELMVGFKKQAALIDLHLEAVKLLSLTEDEFAKVLDWY</sequence>
<evidence type="ECO:0000313" key="2">
    <source>
        <dbReference type="EMBL" id="KNE70136.1"/>
    </source>
</evidence>
<dbReference type="EMBL" id="GG745364">
    <property type="protein sequence ID" value="KNE70136.1"/>
    <property type="molecule type" value="Genomic_DNA"/>
</dbReference>
<dbReference type="OrthoDB" id="269872at2759"/>
<protein>
    <submittedName>
        <fullName evidence="2">Uncharacterized protein</fullName>
    </submittedName>
</protein>
<evidence type="ECO:0000313" key="3">
    <source>
        <dbReference type="Proteomes" id="UP000054350"/>
    </source>
</evidence>
<feature type="coiled-coil region" evidence="1">
    <location>
        <begin position="1"/>
        <end position="49"/>
    </location>
</feature>
<accession>A0A0L0T619</accession>
<dbReference type="Proteomes" id="UP000054350">
    <property type="component" value="Unassembled WGS sequence"/>
</dbReference>
<organism evidence="2 3">
    <name type="scientific">Allomyces macrogynus (strain ATCC 38327)</name>
    <name type="common">Allomyces javanicus var. macrogynus</name>
    <dbReference type="NCBI Taxonomy" id="578462"/>
    <lineage>
        <taxon>Eukaryota</taxon>
        <taxon>Fungi</taxon>
        <taxon>Fungi incertae sedis</taxon>
        <taxon>Blastocladiomycota</taxon>
        <taxon>Blastocladiomycetes</taxon>
        <taxon>Blastocladiales</taxon>
        <taxon>Blastocladiaceae</taxon>
        <taxon>Allomyces</taxon>
    </lineage>
</organism>
<proteinExistence type="predicted"/>
<name>A0A0L0T619_ALLM3</name>
<reference evidence="2 3" key="1">
    <citation type="submission" date="2009-11" db="EMBL/GenBank/DDBJ databases">
        <title>Annotation of Allomyces macrogynus ATCC 38327.</title>
        <authorList>
            <consortium name="The Broad Institute Genome Sequencing Platform"/>
            <person name="Russ C."/>
            <person name="Cuomo C."/>
            <person name="Burger G."/>
            <person name="Gray M.W."/>
            <person name="Holland P.W.H."/>
            <person name="King N."/>
            <person name="Lang F.B.F."/>
            <person name="Roger A.J."/>
            <person name="Ruiz-Trillo I."/>
            <person name="Young S.K."/>
            <person name="Zeng Q."/>
            <person name="Gargeya S."/>
            <person name="Fitzgerald M."/>
            <person name="Haas B."/>
            <person name="Abouelleil A."/>
            <person name="Alvarado L."/>
            <person name="Arachchi H.M."/>
            <person name="Berlin A."/>
            <person name="Chapman S.B."/>
            <person name="Gearin G."/>
            <person name="Goldberg J."/>
            <person name="Griggs A."/>
            <person name="Gujja S."/>
            <person name="Hansen M."/>
            <person name="Heiman D."/>
            <person name="Howarth C."/>
            <person name="Larimer J."/>
            <person name="Lui A."/>
            <person name="MacDonald P.J.P."/>
            <person name="McCowen C."/>
            <person name="Montmayeur A."/>
            <person name="Murphy C."/>
            <person name="Neiman D."/>
            <person name="Pearson M."/>
            <person name="Priest M."/>
            <person name="Roberts A."/>
            <person name="Saif S."/>
            <person name="Shea T."/>
            <person name="Sisk P."/>
            <person name="Stolte C."/>
            <person name="Sykes S."/>
            <person name="Wortman J."/>
            <person name="Nusbaum C."/>
            <person name="Birren B."/>
        </authorList>
    </citation>
    <scope>NUCLEOTIDE SEQUENCE [LARGE SCALE GENOMIC DNA]</scope>
    <source>
        <strain evidence="2 3">ATCC 38327</strain>
    </source>
</reference>
<dbReference type="AlphaFoldDB" id="A0A0L0T619"/>
<dbReference type="PANTHER" id="PTHR23313:SF0">
    <property type="entry name" value="TESTIS-EXPRESSED PROTEIN 9"/>
    <property type="match status" value="1"/>
</dbReference>
<keyword evidence="3" id="KW-1185">Reference proteome</keyword>
<evidence type="ECO:0000256" key="1">
    <source>
        <dbReference type="SAM" id="Coils"/>
    </source>
</evidence>
<dbReference type="VEuPathDB" id="FungiDB:AMAG_20243"/>
<keyword evidence="1" id="KW-0175">Coiled coil</keyword>
<dbReference type="PANTHER" id="PTHR23313">
    <property type="entry name" value="TSEC1-RELATED"/>
    <property type="match status" value="1"/>
</dbReference>
<reference evidence="3" key="2">
    <citation type="submission" date="2009-11" db="EMBL/GenBank/DDBJ databases">
        <title>The Genome Sequence of Allomyces macrogynus strain ATCC 38327.</title>
        <authorList>
            <consortium name="The Broad Institute Genome Sequencing Platform"/>
            <person name="Russ C."/>
            <person name="Cuomo C."/>
            <person name="Shea T."/>
            <person name="Young S.K."/>
            <person name="Zeng Q."/>
            <person name="Koehrsen M."/>
            <person name="Haas B."/>
            <person name="Borodovsky M."/>
            <person name="Guigo R."/>
            <person name="Alvarado L."/>
            <person name="Berlin A."/>
            <person name="Borenstein D."/>
            <person name="Chen Z."/>
            <person name="Engels R."/>
            <person name="Freedman E."/>
            <person name="Gellesch M."/>
            <person name="Goldberg J."/>
            <person name="Griggs A."/>
            <person name="Gujja S."/>
            <person name="Heiman D."/>
            <person name="Hepburn T."/>
            <person name="Howarth C."/>
            <person name="Jen D."/>
            <person name="Larson L."/>
            <person name="Lewis B."/>
            <person name="Mehta T."/>
            <person name="Park D."/>
            <person name="Pearson M."/>
            <person name="Roberts A."/>
            <person name="Saif S."/>
            <person name="Shenoy N."/>
            <person name="Sisk P."/>
            <person name="Stolte C."/>
            <person name="Sykes S."/>
            <person name="Walk T."/>
            <person name="White J."/>
            <person name="Yandava C."/>
            <person name="Burger G."/>
            <person name="Gray M.W."/>
            <person name="Holland P.W.H."/>
            <person name="King N."/>
            <person name="Lang F.B.F."/>
            <person name="Roger A.J."/>
            <person name="Ruiz-Trillo I."/>
            <person name="Lander E."/>
            <person name="Nusbaum C."/>
        </authorList>
    </citation>
    <scope>NUCLEOTIDE SEQUENCE [LARGE SCALE GENOMIC DNA]</scope>
    <source>
        <strain evidence="3">ATCC 38327</strain>
    </source>
</reference>